<dbReference type="InterPro" id="IPR035901">
    <property type="entry name" value="GIY-YIG_endonuc_sf"/>
</dbReference>
<feature type="domain" description="GIY-YIG" evidence="2">
    <location>
        <begin position="19"/>
        <end position="90"/>
    </location>
</feature>
<evidence type="ECO:0000259" key="2">
    <source>
        <dbReference type="PROSITE" id="PS50164"/>
    </source>
</evidence>
<feature type="compositionally biased region" description="Basic residues" evidence="1">
    <location>
        <begin position="188"/>
        <end position="197"/>
    </location>
</feature>
<gene>
    <name evidence="3" type="ORF">GCM10010345_11300</name>
</gene>
<feature type="region of interest" description="Disordered" evidence="1">
    <location>
        <begin position="180"/>
        <end position="225"/>
    </location>
</feature>
<dbReference type="CDD" id="cd00719">
    <property type="entry name" value="GIY-YIG_SF"/>
    <property type="match status" value="1"/>
</dbReference>
<proteinExistence type="predicted"/>
<evidence type="ECO:0000313" key="4">
    <source>
        <dbReference type="Proteomes" id="UP000653644"/>
    </source>
</evidence>
<dbReference type="SUPFAM" id="SSF82771">
    <property type="entry name" value="GIY-YIG endonuclease"/>
    <property type="match status" value="1"/>
</dbReference>
<dbReference type="InterPro" id="IPR001387">
    <property type="entry name" value="Cro/C1-type_HTH"/>
</dbReference>
<dbReference type="EMBL" id="BMVN01000003">
    <property type="protein sequence ID" value="GHA08691.1"/>
    <property type="molecule type" value="Genomic_DNA"/>
</dbReference>
<evidence type="ECO:0000313" key="3">
    <source>
        <dbReference type="EMBL" id="GHA08691.1"/>
    </source>
</evidence>
<protein>
    <recommendedName>
        <fullName evidence="2">GIY-YIG domain-containing protein</fullName>
    </recommendedName>
</protein>
<dbReference type="InterPro" id="IPR000305">
    <property type="entry name" value="GIY-YIG_endonuc"/>
</dbReference>
<keyword evidence="4" id="KW-1185">Reference proteome</keyword>
<evidence type="ECO:0000256" key="1">
    <source>
        <dbReference type="SAM" id="MobiDB-lite"/>
    </source>
</evidence>
<organism evidence="3 4">
    <name type="scientific">Streptomyces canarius</name>
    <dbReference type="NCBI Taxonomy" id="285453"/>
    <lineage>
        <taxon>Bacteria</taxon>
        <taxon>Bacillati</taxon>
        <taxon>Actinomycetota</taxon>
        <taxon>Actinomycetes</taxon>
        <taxon>Kitasatosporales</taxon>
        <taxon>Streptomycetaceae</taxon>
        <taxon>Streptomyces</taxon>
    </lineage>
</organism>
<name>A0ABQ3CET8_9ACTN</name>
<comment type="caution">
    <text evidence="3">The sequence shown here is derived from an EMBL/GenBank/DDBJ whole genome shotgun (WGS) entry which is preliminary data.</text>
</comment>
<reference evidence="4" key="1">
    <citation type="journal article" date="2019" name="Int. J. Syst. Evol. Microbiol.">
        <title>The Global Catalogue of Microorganisms (GCM) 10K type strain sequencing project: providing services to taxonomists for standard genome sequencing and annotation.</title>
        <authorList>
            <consortium name="The Broad Institute Genomics Platform"/>
            <consortium name="The Broad Institute Genome Sequencing Center for Infectious Disease"/>
            <person name="Wu L."/>
            <person name="Ma J."/>
        </authorList>
    </citation>
    <scope>NUCLEOTIDE SEQUENCE [LARGE SCALE GENOMIC DNA]</scope>
    <source>
        <strain evidence="4">JCM 4733</strain>
    </source>
</reference>
<dbReference type="Proteomes" id="UP000653644">
    <property type="component" value="Unassembled WGS sequence"/>
</dbReference>
<accession>A0ABQ3CET8</accession>
<sequence length="225" mass="24837">MTASQTFPVSVLPPAETGGRSAVYRVFDTGGRLLYVGSSERPRQRWHEHRSRTVWWPLARAYSLDWFEDRAAAYTAEARAIVAEQPELNQVWRPRPVPSPEATPEAWRVLDALRAIEQMDDPARQARAITEVLKVQSDSGPKLKEARRAWVLGQRAKKVTYREIAETLGVSISTVQDVERGYSGSGKNRPRTGRRMKSATGEPGGTVGTSVKSESVSGGEASSSD</sequence>
<dbReference type="PROSITE" id="PS50164">
    <property type="entry name" value="GIY_YIG"/>
    <property type="match status" value="1"/>
</dbReference>
<feature type="compositionally biased region" description="Low complexity" evidence="1">
    <location>
        <begin position="208"/>
        <end position="225"/>
    </location>
</feature>
<dbReference type="Pfam" id="PF13384">
    <property type="entry name" value="HTH_23"/>
    <property type="match status" value="1"/>
</dbReference>
<dbReference type="CDD" id="cd00093">
    <property type="entry name" value="HTH_XRE"/>
    <property type="match status" value="1"/>
</dbReference>